<evidence type="ECO:0000256" key="1">
    <source>
        <dbReference type="SAM" id="MobiDB-lite"/>
    </source>
</evidence>
<protein>
    <recommendedName>
        <fullName evidence="2">Mif2/CENP-C cupin domain-containing protein</fullName>
    </recommendedName>
</protein>
<dbReference type="Pfam" id="PF11699">
    <property type="entry name" value="CENP-C_C"/>
    <property type="match status" value="1"/>
</dbReference>
<dbReference type="SUPFAM" id="SSF51182">
    <property type="entry name" value="RmlC-like cupins"/>
    <property type="match status" value="1"/>
</dbReference>
<proteinExistence type="predicted"/>
<sequence>MDSDDDDRDHAPHTPSPMRKGSLATWLNSMSPFGKGSSNGHALPVIQRIVQIRLGRDEAPSTSRKRRTEALTSHRATSRARLQEASGPQRPHDSSMQENVEEVDREGTVIDPNTGDEVVRKLWGTVQHSDPLSSAHGVTWTKAFSVHSSAAGAFVRICGHSRKPWVTSNSMDNVYCIIHGCLDVEIRQNKFSLAAGGAFLVPKGNPYSMTNNGNEEVLLFVTQIQNTEGSSTSLTDVVGSTASVSSGAASEWCNPAFREEQGRPHAHYIPHTLTANVNLTSRIVLDYTFWLDPQPLPRVADFLVLASHPTRWTAFPHVNKWQI</sequence>
<dbReference type="EMBL" id="KV424099">
    <property type="protein sequence ID" value="KZT51612.1"/>
    <property type="molecule type" value="Genomic_DNA"/>
</dbReference>
<reference evidence="3 4" key="1">
    <citation type="journal article" date="2016" name="Mol. Biol. Evol.">
        <title>Comparative Genomics of Early-Diverging Mushroom-Forming Fungi Provides Insights into the Origins of Lignocellulose Decay Capabilities.</title>
        <authorList>
            <person name="Nagy L.G."/>
            <person name="Riley R."/>
            <person name="Tritt A."/>
            <person name="Adam C."/>
            <person name="Daum C."/>
            <person name="Floudas D."/>
            <person name="Sun H."/>
            <person name="Yadav J.S."/>
            <person name="Pangilinan J."/>
            <person name="Larsson K.H."/>
            <person name="Matsuura K."/>
            <person name="Barry K."/>
            <person name="Labutti K."/>
            <person name="Kuo R."/>
            <person name="Ohm R.A."/>
            <person name="Bhattacharya S.S."/>
            <person name="Shirouzu T."/>
            <person name="Yoshinaga Y."/>
            <person name="Martin F.M."/>
            <person name="Grigoriev I.V."/>
            <person name="Hibbett D.S."/>
        </authorList>
    </citation>
    <scope>NUCLEOTIDE SEQUENCE [LARGE SCALE GENOMIC DNA]</scope>
    <source>
        <strain evidence="3 4">HHB12733</strain>
    </source>
</reference>
<evidence type="ECO:0000313" key="4">
    <source>
        <dbReference type="Proteomes" id="UP000076842"/>
    </source>
</evidence>
<evidence type="ECO:0000259" key="2">
    <source>
        <dbReference type="Pfam" id="PF11699"/>
    </source>
</evidence>
<dbReference type="InterPro" id="IPR011051">
    <property type="entry name" value="RmlC_Cupin_sf"/>
</dbReference>
<dbReference type="AlphaFoldDB" id="A0A165CXI9"/>
<feature type="region of interest" description="Disordered" evidence="1">
    <location>
        <begin position="54"/>
        <end position="114"/>
    </location>
</feature>
<dbReference type="STRING" id="1353952.A0A165CXI9"/>
<feature type="domain" description="Mif2/CENP-C cupin" evidence="2">
    <location>
        <begin position="142"/>
        <end position="223"/>
    </location>
</feature>
<dbReference type="OrthoDB" id="1939643at2759"/>
<accession>A0A165CXI9</accession>
<name>A0A165CXI9_9BASI</name>
<dbReference type="InParanoid" id="A0A165CXI9"/>
<dbReference type="InterPro" id="IPR025974">
    <property type="entry name" value="Mif2/CENP-C_cupin"/>
</dbReference>
<dbReference type="InterPro" id="IPR014710">
    <property type="entry name" value="RmlC-like_jellyroll"/>
</dbReference>
<dbReference type="Gene3D" id="2.60.120.10">
    <property type="entry name" value="Jelly Rolls"/>
    <property type="match status" value="1"/>
</dbReference>
<organism evidence="3 4">
    <name type="scientific">Calocera cornea HHB12733</name>
    <dbReference type="NCBI Taxonomy" id="1353952"/>
    <lineage>
        <taxon>Eukaryota</taxon>
        <taxon>Fungi</taxon>
        <taxon>Dikarya</taxon>
        <taxon>Basidiomycota</taxon>
        <taxon>Agaricomycotina</taxon>
        <taxon>Dacrymycetes</taxon>
        <taxon>Dacrymycetales</taxon>
        <taxon>Dacrymycetaceae</taxon>
        <taxon>Calocera</taxon>
    </lineage>
</organism>
<dbReference type="Proteomes" id="UP000076842">
    <property type="component" value="Unassembled WGS sequence"/>
</dbReference>
<feature type="region of interest" description="Disordered" evidence="1">
    <location>
        <begin position="1"/>
        <end position="23"/>
    </location>
</feature>
<evidence type="ECO:0000313" key="3">
    <source>
        <dbReference type="EMBL" id="KZT51612.1"/>
    </source>
</evidence>
<gene>
    <name evidence="3" type="ORF">CALCODRAFT_512584</name>
</gene>
<keyword evidence="4" id="KW-1185">Reference proteome</keyword>